<evidence type="ECO:0000313" key="2">
    <source>
        <dbReference type="EMBL" id="ELY70347.1"/>
    </source>
</evidence>
<dbReference type="AlphaFoldDB" id="L9Y9G0"/>
<dbReference type="EMBL" id="AOID01000010">
    <property type="protein sequence ID" value="ELY70347.1"/>
    <property type="molecule type" value="Genomic_DNA"/>
</dbReference>
<reference evidence="2 3" key="1">
    <citation type="journal article" date="2014" name="PLoS Genet.">
        <title>Phylogenetically driven sequencing of extremely halophilic archaea reveals strategies for static and dynamic osmo-response.</title>
        <authorList>
            <person name="Becker E.A."/>
            <person name="Seitzer P.M."/>
            <person name="Tritt A."/>
            <person name="Larsen D."/>
            <person name="Krusor M."/>
            <person name="Yao A.I."/>
            <person name="Wu D."/>
            <person name="Madern D."/>
            <person name="Eisen J.A."/>
            <person name="Darling A.E."/>
            <person name="Facciotti M.T."/>
        </authorList>
    </citation>
    <scope>NUCLEOTIDE SEQUENCE [LARGE SCALE GENOMIC DNA]</scope>
    <source>
        <strain evidence="2 3">JCM 10478</strain>
    </source>
</reference>
<dbReference type="PANTHER" id="PTHR15020:SF50">
    <property type="entry name" value="UPF0659 PROTEIN YMR090W"/>
    <property type="match status" value="1"/>
</dbReference>
<dbReference type="Proteomes" id="UP000011632">
    <property type="component" value="Unassembled WGS sequence"/>
</dbReference>
<dbReference type="InterPro" id="IPR016040">
    <property type="entry name" value="NAD(P)-bd_dom"/>
</dbReference>
<evidence type="ECO:0000313" key="3">
    <source>
        <dbReference type="Proteomes" id="UP000011632"/>
    </source>
</evidence>
<organism evidence="2 3">
    <name type="scientific">Natrinema versiforme JCM 10478</name>
    <dbReference type="NCBI Taxonomy" id="1227496"/>
    <lineage>
        <taxon>Archaea</taxon>
        <taxon>Methanobacteriati</taxon>
        <taxon>Methanobacteriota</taxon>
        <taxon>Stenosarchaea group</taxon>
        <taxon>Halobacteria</taxon>
        <taxon>Halobacteriales</taxon>
        <taxon>Natrialbaceae</taxon>
        <taxon>Natrinema</taxon>
    </lineage>
</organism>
<dbReference type="SUPFAM" id="SSF51735">
    <property type="entry name" value="NAD(P)-binding Rossmann-fold domains"/>
    <property type="match status" value="1"/>
</dbReference>
<gene>
    <name evidence="2" type="ORF">C489_02686</name>
</gene>
<accession>L9Y9G0</accession>
<keyword evidence="3" id="KW-1185">Reference proteome</keyword>
<dbReference type="PATRIC" id="fig|1227496.3.peg.546"/>
<evidence type="ECO:0000259" key="1">
    <source>
        <dbReference type="Pfam" id="PF13460"/>
    </source>
</evidence>
<feature type="domain" description="NAD(P)-binding" evidence="1">
    <location>
        <begin position="24"/>
        <end position="200"/>
    </location>
</feature>
<dbReference type="InterPro" id="IPR036291">
    <property type="entry name" value="NAD(P)-bd_dom_sf"/>
</dbReference>
<dbReference type="Pfam" id="PF13460">
    <property type="entry name" value="NAD_binding_10"/>
    <property type="match status" value="1"/>
</dbReference>
<proteinExistence type="predicted"/>
<dbReference type="PANTHER" id="PTHR15020">
    <property type="entry name" value="FLAVIN REDUCTASE-RELATED"/>
    <property type="match status" value="1"/>
</dbReference>
<protein>
    <submittedName>
        <fullName evidence="2">NAD-dependent epimerase/dehydratase</fullName>
    </submittedName>
</protein>
<name>L9Y9G0_9EURY</name>
<dbReference type="CDD" id="cd05243">
    <property type="entry name" value="SDR_a5"/>
    <property type="match status" value="1"/>
</dbReference>
<dbReference type="STRING" id="1227496.C489_02686"/>
<comment type="caution">
    <text evidence="2">The sequence shown here is derived from an EMBL/GenBank/DDBJ whole genome shotgun (WGS) entry which is preliminary data.</text>
</comment>
<sequence>MFRRNSYGVDGRNAPVTRTILIAGAHGQVGQHITEQLGESEHTARAMVRDDSQTDEVADLGGEPVVADLTADVDHAVEGCDVIIFAAGSGGEDVYGVDRDGAINLIDAASEAGVDRFVMLSSTGADDPEAGPDALEDYLTAKAEADEYLRQSGLDYTIVRPGELTNDSGVGTIEIGEDIGLDAGDIPREDVARTLVATLDYDALIGETFEILSGDEPIGEALEWFCSQ</sequence>
<dbReference type="Gene3D" id="3.40.50.720">
    <property type="entry name" value="NAD(P)-binding Rossmann-like Domain"/>
    <property type="match status" value="1"/>
</dbReference>